<dbReference type="InterPro" id="IPR032675">
    <property type="entry name" value="LRR_dom_sf"/>
</dbReference>
<dbReference type="PANTHER" id="PTHR46652:SF3">
    <property type="entry name" value="LEUCINE-RICH REPEAT-CONTAINING PROTEIN 9"/>
    <property type="match status" value="1"/>
</dbReference>
<keyword evidence="4" id="KW-0472">Membrane</keyword>
<protein>
    <submittedName>
        <fullName evidence="5">Leucine rich repeat (LRR) protein</fullName>
    </submittedName>
</protein>
<evidence type="ECO:0000256" key="4">
    <source>
        <dbReference type="SAM" id="Phobius"/>
    </source>
</evidence>
<keyword evidence="1" id="KW-0433">Leucine-rich repeat</keyword>
<comment type="caution">
    <text evidence="5">The sequence shown here is derived from an EMBL/GenBank/DDBJ whole genome shotgun (WGS) entry which is preliminary data.</text>
</comment>
<dbReference type="Pfam" id="PF05345">
    <property type="entry name" value="He_PIG"/>
    <property type="match status" value="1"/>
</dbReference>
<dbReference type="InterPro" id="IPR001611">
    <property type="entry name" value="Leu-rich_rpt"/>
</dbReference>
<proteinExistence type="predicted"/>
<dbReference type="InterPro" id="IPR013783">
    <property type="entry name" value="Ig-like_fold"/>
</dbReference>
<dbReference type="SUPFAM" id="SSF52058">
    <property type="entry name" value="L domain-like"/>
    <property type="match status" value="1"/>
</dbReference>
<feature type="transmembrane region" description="Helical" evidence="4">
    <location>
        <begin position="472"/>
        <end position="493"/>
    </location>
</feature>
<name>A0A3N2DCN4_9MICO</name>
<dbReference type="AlphaFoldDB" id="A0A3N2DCN4"/>
<evidence type="ECO:0000256" key="1">
    <source>
        <dbReference type="ARBA" id="ARBA00022614"/>
    </source>
</evidence>
<feature type="compositionally biased region" description="Gly residues" evidence="3">
    <location>
        <begin position="425"/>
        <end position="443"/>
    </location>
</feature>
<dbReference type="Proteomes" id="UP000275356">
    <property type="component" value="Unassembled WGS sequence"/>
</dbReference>
<keyword evidence="4" id="KW-1133">Transmembrane helix</keyword>
<keyword evidence="6" id="KW-1185">Reference proteome</keyword>
<gene>
    <name evidence="5" type="ORF">EDD28_2150</name>
</gene>
<feature type="compositionally biased region" description="Pro residues" evidence="3">
    <location>
        <begin position="401"/>
        <end position="417"/>
    </location>
</feature>
<evidence type="ECO:0000313" key="5">
    <source>
        <dbReference type="EMBL" id="ROR97550.1"/>
    </source>
</evidence>
<reference evidence="5 6" key="1">
    <citation type="submission" date="2018-11" db="EMBL/GenBank/DDBJ databases">
        <title>Sequencing the genomes of 1000 actinobacteria strains.</title>
        <authorList>
            <person name="Klenk H.-P."/>
        </authorList>
    </citation>
    <scope>NUCLEOTIDE SEQUENCE [LARGE SCALE GENOMIC DNA]</scope>
    <source>
        <strain evidence="5 6">DSM 13521</strain>
    </source>
</reference>
<accession>A0A3N2DCN4</accession>
<dbReference type="Pfam" id="PF12799">
    <property type="entry name" value="LRR_4"/>
    <property type="match status" value="1"/>
</dbReference>
<keyword evidence="4" id="KW-0812">Transmembrane</keyword>
<dbReference type="PANTHER" id="PTHR46652">
    <property type="entry name" value="LEUCINE-RICH REPEAT AND IQ DOMAIN-CONTAINING PROTEIN 1-RELATED"/>
    <property type="match status" value="1"/>
</dbReference>
<evidence type="ECO:0000256" key="3">
    <source>
        <dbReference type="SAM" id="MobiDB-lite"/>
    </source>
</evidence>
<feature type="region of interest" description="Disordered" evidence="3">
    <location>
        <begin position="394"/>
        <end position="458"/>
    </location>
</feature>
<evidence type="ECO:0000256" key="2">
    <source>
        <dbReference type="ARBA" id="ARBA00022737"/>
    </source>
</evidence>
<sequence length="499" mass="51417">MLATPLLFAPAAVADTSVVPDAALATCVNSALGRPAQSDLTAEDVAAITGVFSCTGRGVADLTGLEHLTGATELQLSYNHGISDLTPLAGLTQLTALDLVEAGPITSLEPIDELTELRRLLFAGRIPPFGGPPLDGIAPLRNLRELRQLWLMNAGLTDISDLSDLTRLETLALTGNRIEDVAPLAGMSELRQLDLRNNRVSDVSPLGPEVVDGLTMVVLAGNRISDLSVFPTAPDDGSAWGQYPSSGTVYVPIDAEEFRLGPDGLPRSWGGAPTNATNTWSWVTGEVPGSLSAAFNDLEDPERYNGVATYDVVLVDLMTTQPADGQVGAEYTFAFELTEAEAPYDAFTLVGDVPGLSLASDGTLRGTPTEAGTHSVVVEARDAWGNVVSGSYSLRIDEPMEPTPTPVEPTPAEPTPAEPGDGDGDGNGGDGSGDGSSGSGNGSSSGSTDGTGSATGAGTGDRLAVTGVEQNGLWLAATGAITAGGLLLVGARLRRRGWR</sequence>
<dbReference type="Gene3D" id="3.80.10.10">
    <property type="entry name" value="Ribonuclease Inhibitor"/>
    <property type="match status" value="1"/>
</dbReference>
<dbReference type="EMBL" id="RKHQ01000001">
    <property type="protein sequence ID" value="ROR97550.1"/>
    <property type="molecule type" value="Genomic_DNA"/>
</dbReference>
<dbReference type="InterPro" id="IPR025875">
    <property type="entry name" value="Leu-rich_rpt_4"/>
</dbReference>
<evidence type="ECO:0000313" key="6">
    <source>
        <dbReference type="Proteomes" id="UP000275356"/>
    </source>
</evidence>
<dbReference type="PROSITE" id="PS51450">
    <property type="entry name" value="LRR"/>
    <property type="match status" value="3"/>
</dbReference>
<dbReference type="GO" id="GO:0005975">
    <property type="term" value="P:carbohydrate metabolic process"/>
    <property type="evidence" value="ECO:0007669"/>
    <property type="project" value="UniProtKB-ARBA"/>
</dbReference>
<dbReference type="Gene3D" id="2.60.40.10">
    <property type="entry name" value="Immunoglobulins"/>
    <property type="match status" value="1"/>
</dbReference>
<keyword evidence="2" id="KW-0677">Repeat</keyword>
<dbReference type="InterPro" id="IPR050836">
    <property type="entry name" value="SDS22/Internalin_LRR"/>
</dbReference>
<organism evidence="5 6">
    <name type="scientific">Salana multivorans</name>
    <dbReference type="NCBI Taxonomy" id="120377"/>
    <lineage>
        <taxon>Bacteria</taxon>
        <taxon>Bacillati</taxon>
        <taxon>Actinomycetota</taxon>
        <taxon>Actinomycetes</taxon>
        <taxon>Micrococcales</taxon>
        <taxon>Beutenbergiaceae</taxon>
        <taxon>Salana</taxon>
    </lineage>
</organism>